<name>A0A7W9ZEH6_NOVIT</name>
<dbReference type="Proteomes" id="UP000544872">
    <property type="component" value="Unassembled WGS sequence"/>
</dbReference>
<dbReference type="AlphaFoldDB" id="A0A7W9ZEH6"/>
<evidence type="ECO:0000313" key="2">
    <source>
        <dbReference type="Proteomes" id="UP000544872"/>
    </source>
</evidence>
<protein>
    <submittedName>
        <fullName evidence="1">Uncharacterized protein YjiS (DUF1127 family)</fullName>
    </submittedName>
</protein>
<accession>A0A7W9ZEH6</accession>
<comment type="caution">
    <text evidence="1">The sequence shown here is derived from an EMBL/GenBank/DDBJ whole genome shotgun (WGS) entry which is preliminary data.</text>
</comment>
<dbReference type="EMBL" id="JACIIX010000001">
    <property type="protein sequence ID" value="MBB6208799.1"/>
    <property type="molecule type" value="Genomic_DNA"/>
</dbReference>
<keyword evidence="2" id="KW-1185">Reference proteome</keyword>
<proteinExistence type="predicted"/>
<gene>
    <name evidence="1" type="ORF">FHS48_000180</name>
</gene>
<reference evidence="1 2" key="1">
    <citation type="submission" date="2020-08" db="EMBL/GenBank/DDBJ databases">
        <title>Genomic Encyclopedia of Type Strains, Phase IV (KMG-IV): sequencing the most valuable type-strain genomes for metagenomic binning, comparative biology and taxonomic classification.</title>
        <authorList>
            <person name="Goeker M."/>
        </authorList>
    </citation>
    <scope>NUCLEOTIDE SEQUENCE [LARGE SCALE GENOMIC DNA]</scope>
    <source>
        <strain evidence="1 2">DSM 11590</strain>
    </source>
</reference>
<organism evidence="1 2">
    <name type="scientific">Novispirillum itersonii</name>
    <name type="common">Aquaspirillum itersonii</name>
    <dbReference type="NCBI Taxonomy" id="189"/>
    <lineage>
        <taxon>Bacteria</taxon>
        <taxon>Pseudomonadati</taxon>
        <taxon>Pseudomonadota</taxon>
        <taxon>Alphaproteobacteria</taxon>
        <taxon>Rhodospirillales</taxon>
        <taxon>Novispirillaceae</taxon>
        <taxon>Novispirillum</taxon>
    </lineage>
</organism>
<sequence length="37" mass="4549">MKRNLEYLHSMDDHLLQDIGLRRETLRQTVLRQDRTP</sequence>
<evidence type="ECO:0000313" key="1">
    <source>
        <dbReference type="EMBL" id="MBB6208799.1"/>
    </source>
</evidence>